<dbReference type="RefSeq" id="WP_377580510.1">
    <property type="nucleotide sequence ID" value="NZ_JBHTKA010000007.1"/>
</dbReference>
<evidence type="ECO:0008006" key="4">
    <source>
        <dbReference type="Google" id="ProtNLM"/>
    </source>
</evidence>
<dbReference type="Proteomes" id="UP001597112">
    <property type="component" value="Unassembled WGS sequence"/>
</dbReference>
<dbReference type="EMBL" id="JBHTKA010000007">
    <property type="protein sequence ID" value="MFD1001059.1"/>
    <property type="molecule type" value="Genomic_DNA"/>
</dbReference>
<accession>A0ABW3K469</accession>
<evidence type="ECO:0000313" key="2">
    <source>
        <dbReference type="EMBL" id="MFD1001059.1"/>
    </source>
</evidence>
<feature type="signal peptide" evidence="1">
    <location>
        <begin position="1"/>
        <end position="22"/>
    </location>
</feature>
<keyword evidence="3" id="KW-1185">Reference proteome</keyword>
<proteinExistence type="predicted"/>
<comment type="caution">
    <text evidence="2">The sequence shown here is derived from an EMBL/GenBank/DDBJ whole genome shotgun (WGS) entry which is preliminary data.</text>
</comment>
<reference evidence="3" key="1">
    <citation type="journal article" date="2019" name="Int. J. Syst. Evol. Microbiol.">
        <title>The Global Catalogue of Microorganisms (GCM) 10K type strain sequencing project: providing services to taxonomists for standard genome sequencing and annotation.</title>
        <authorList>
            <consortium name="The Broad Institute Genomics Platform"/>
            <consortium name="The Broad Institute Genome Sequencing Center for Infectious Disease"/>
            <person name="Wu L."/>
            <person name="Ma J."/>
        </authorList>
    </citation>
    <scope>NUCLEOTIDE SEQUENCE [LARGE SCALE GENOMIC DNA]</scope>
    <source>
        <strain evidence="3">CCUG 58938</strain>
    </source>
</reference>
<name>A0ABW3K469_9BACT</name>
<sequence length="185" mass="21366">MRLTTFFCFWLVSVMAVSEVVAQNDIYTWQRTRFSLGISAGQLTDNSWLGLEVSSPVRHRHFSLRLTGSVHWLEAYKTQRDRWGTFSILNPAVVIYTRVMDRSRWYIDLGPLFIIPQNKVSDKKLVSGISALAGIEVFILRTPNRGVGYHFNIGLNYANAYADRLDSDPRYSNGFIFCNGFRFYF</sequence>
<protein>
    <recommendedName>
        <fullName evidence="4">Lipid A 3-O-deacylase (PagL)</fullName>
    </recommendedName>
</protein>
<keyword evidence="1" id="KW-0732">Signal</keyword>
<organism evidence="2 3">
    <name type="scientific">Ohtaekwangia kribbensis</name>
    <dbReference type="NCBI Taxonomy" id="688913"/>
    <lineage>
        <taxon>Bacteria</taxon>
        <taxon>Pseudomonadati</taxon>
        <taxon>Bacteroidota</taxon>
        <taxon>Cytophagia</taxon>
        <taxon>Cytophagales</taxon>
        <taxon>Fulvivirgaceae</taxon>
        <taxon>Ohtaekwangia</taxon>
    </lineage>
</organism>
<feature type="chain" id="PRO_5047069249" description="Lipid A 3-O-deacylase (PagL)" evidence="1">
    <location>
        <begin position="23"/>
        <end position="185"/>
    </location>
</feature>
<evidence type="ECO:0000256" key="1">
    <source>
        <dbReference type="SAM" id="SignalP"/>
    </source>
</evidence>
<evidence type="ECO:0000313" key="3">
    <source>
        <dbReference type="Proteomes" id="UP001597112"/>
    </source>
</evidence>
<gene>
    <name evidence="2" type="ORF">ACFQ21_17160</name>
</gene>